<reference evidence="1 2" key="1">
    <citation type="submission" date="2023-05" db="EMBL/GenBank/DDBJ databases">
        <title>Draft genome sequence of Streptomyces sp. B-S-A12 isolated from a cave soil in Thailand.</title>
        <authorList>
            <person name="Chamroensaksri N."/>
            <person name="Muangham S."/>
        </authorList>
    </citation>
    <scope>NUCLEOTIDE SEQUENCE [LARGE SCALE GENOMIC DNA]</scope>
    <source>
        <strain evidence="1 2">B-S-A12</strain>
    </source>
</reference>
<evidence type="ECO:0000313" key="2">
    <source>
        <dbReference type="Proteomes" id="UP001237105"/>
    </source>
</evidence>
<organism evidence="1 2">
    <name type="scientific">Streptomyces luteolus</name>
    <dbReference type="NCBI Taxonomy" id="3043615"/>
    <lineage>
        <taxon>Bacteria</taxon>
        <taxon>Bacillati</taxon>
        <taxon>Actinomycetota</taxon>
        <taxon>Actinomycetes</taxon>
        <taxon>Kitasatosporales</taxon>
        <taxon>Streptomycetaceae</taxon>
        <taxon>Streptomyces</taxon>
    </lineage>
</organism>
<dbReference type="Proteomes" id="UP001237105">
    <property type="component" value="Unassembled WGS sequence"/>
</dbReference>
<evidence type="ECO:0008006" key="3">
    <source>
        <dbReference type="Google" id="ProtNLM"/>
    </source>
</evidence>
<accession>A0ABT6SYF7</accession>
<protein>
    <recommendedName>
        <fullName evidence="3">YcaO domain-containing protein</fullName>
    </recommendedName>
</protein>
<sequence length="313" mass="34638">MLRSAEDLDRLPVRRHEHAPVCAPEFLSVSAGLQFSISDEQFSALGFGCSRQEEKANSSALWETYERLLMVAELSGSLGRPVEGRSKGGTQADSRPFQHIVPRPWHDTYREGQDATGLAIHTTGVAAERAAERELTERALLAALWYGTTPIRSEAADHNFVTTGRLRTYSFPCHLGYFSLAAWHDPRSQILVAGSAVRDSLDEAIEHAAGEAVMVFDGVWQGRTPRYSTHTSRDRYASLRGDLHTARAEHLETRLTGGRGSVSYPLDVADDDMVFYRLIDWEDVCLVRAVSGRLPTPGTLRSRVGEVPADPFT</sequence>
<dbReference type="EMBL" id="JASCIS010000016">
    <property type="protein sequence ID" value="MDI3420436.1"/>
    <property type="molecule type" value="Genomic_DNA"/>
</dbReference>
<keyword evidence="2" id="KW-1185">Reference proteome</keyword>
<evidence type="ECO:0000313" key="1">
    <source>
        <dbReference type="EMBL" id="MDI3420436.1"/>
    </source>
</evidence>
<dbReference type="RefSeq" id="WP_282536312.1">
    <property type="nucleotide sequence ID" value="NZ_JASCIS010000016.1"/>
</dbReference>
<name>A0ABT6SYF7_9ACTN</name>
<comment type="caution">
    <text evidence="1">The sequence shown here is derived from an EMBL/GenBank/DDBJ whole genome shotgun (WGS) entry which is preliminary data.</text>
</comment>
<proteinExistence type="predicted"/>
<gene>
    <name evidence="1" type="ORF">QIT00_18040</name>
</gene>